<proteinExistence type="predicted"/>
<accession>A0A9W4TC50</accession>
<dbReference type="EMBL" id="CAMKVN010022293">
    <property type="protein sequence ID" value="CAI2199777.1"/>
    <property type="molecule type" value="Genomic_DNA"/>
</dbReference>
<gene>
    <name evidence="1" type="ORF">FWILDA_LOCUS19242</name>
</gene>
<organism evidence="1 2">
    <name type="scientific">Funneliformis geosporum</name>
    <dbReference type="NCBI Taxonomy" id="1117311"/>
    <lineage>
        <taxon>Eukaryota</taxon>
        <taxon>Fungi</taxon>
        <taxon>Fungi incertae sedis</taxon>
        <taxon>Mucoromycota</taxon>
        <taxon>Glomeromycotina</taxon>
        <taxon>Glomeromycetes</taxon>
        <taxon>Glomerales</taxon>
        <taxon>Glomeraceae</taxon>
        <taxon>Funneliformis</taxon>
    </lineage>
</organism>
<protein>
    <submittedName>
        <fullName evidence="1">4693_t:CDS:1</fullName>
    </submittedName>
</protein>
<keyword evidence="2" id="KW-1185">Reference proteome</keyword>
<feature type="non-terminal residue" evidence="1">
    <location>
        <position position="61"/>
    </location>
</feature>
<dbReference type="Proteomes" id="UP001153678">
    <property type="component" value="Unassembled WGS sequence"/>
</dbReference>
<feature type="non-terminal residue" evidence="1">
    <location>
        <position position="1"/>
    </location>
</feature>
<evidence type="ECO:0000313" key="1">
    <source>
        <dbReference type="EMBL" id="CAI2199777.1"/>
    </source>
</evidence>
<sequence>KSKSITGWSGSSPSINSCKEWPSHSDSMASISFALSAPRKCLGLTLLSQILYRDTPISESL</sequence>
<evidence type="ECO:0000313" key="2">
    <source>
        <dbReference type="Proteomes" id="UP001153678"/>
    </source>
</evidence>
<dbReference type="AlphaFoldDB" id="A0A9W4TC50"/>
<comment type="caution">
    <text evidence="1">The sequence shown here is derived from an EMBL/GenBank/DDBJ whole genome shotgun (WGS) entry which is preliminary data.</text>
</comment>
<reference evidence="1" key="1">
    <citation type="submission" date="2022-08" db="EMBL/GenBank/DDBJ databases">
        <authorList>
            <person name="Kallberg Y."/>
            <person name="Tangrot J."/>
            <person name="Rosling A."/>
        </authorList>
    </citation>
    <scope>NUCLEOTIDE SEQUENCE</scope>
    <source>
        <strain evidence="1">Wild A</strain>
    </source>
</reference>
<name>A0A9W4TC50_9GLOM</name>